<evidence type="ECO:0000259" key="5">
    <source>
        <dbReference type="Pfam" id="PF00149"/>
    </source>
</evidence>
<sequence length="691" mass="72514">MTKFRRMGRLIAASTTTAVALSVVPFAAAQENTVEFSVSNITDFHGHLEPAFSDPVEEGDELGAANLASLIEYVNRDEEYVMTTSGDNVGGSAFVSAITDDQFTIDFLNAIDVQASAVGNHEFDRGMDDLTGRIQPESDFPILGANVYRGEERVLDASHVVELESGVRVGFVGTVTQATATKVSPAAIEGITFTDPVEATNDEATRLKESGEADVVIALMHEDASAFADGFNADVDALFGGDSHQRYVDEIEREGALPLAYAQGHEYGKVLNDMDFTFDLDSGELVNIEVAQYDATDFASLALEPDAEVEATVADAKAQADEAGQEVVAEIEHSFTRGSNPGADSGSNRGVESTLNNLIAEATRASMENFTGRNMDLGLMNAGGVRDDLAAGEITYQEAFNVQPFGNDVAYATMTGQAIINALENQWVGSEDHARLALGVSDNFSYTYDPTAPQGERVIGAMINGEPLDPDTEYTVAASTFLFEGGDALIGPAEVQNLVNAGVVDVQAFIDYLESNPDVTPRSGQADVGVSVEGDLVAGETVTVHLSSLNYSSEGEPMADEVTVQLGSASVNAPIDTSTTEADAGFGEFGRATVELTIPEDYTGEPLIITTDTGTDVVAPLEAAELPDDGDNGADNGSSAPSLSSEEPAAGFLGLITGALAGLAAALGIVQFFVPNVLGDIQTQINALIGR</sequence>
<dbReference type="EMBL" id="CP003697">
    <property type="protein sequence ID" value="AGF72610.1"/>
    <property type="molecule type" value="Genomic_DNA"/>
</dbReference>
<dbReference type="PRINTS" id="PR01607">
    <property type="entry name" value="APYRASEFAMLY"/>
</dbReference>
<keyword evidence="4" id="KW-0472">Membrane</keyword>
<evidence type="ECO:0000256" key="2">
    <source>
        <dbReference type="RuleBase" id="RU362119"/>
    </source>
</evidence>
<dbReference type="InterPro" id="IPR006179">
    <property type="entry name" value="5_nucleotidase/apyrase"/>
</dbReference>
<comment type="similarity">
    <text evidence="2">Belongs to the 5'-nucleotidase family.</text>
</comment>
<reference evidence="7 8" key="1">
    <citation type="journal article" date="2012" name="Stand. Genomic Sci.">
        <title>Genome sequence of the halotolerant bacterium Corynebacterium halotolerans type strain YIM 70093(T) (= DSM 44683(T)).</title>
        <authorList>
            <person name="Ruckert C."/>
            <person name="Albersmeier A."/>
            <person name="Al-Dilaimi A."/>
            <person name="Niehaus K."/>
            <person name="Szczepanowski R."/>
            <person name="Kalinowski J."/>
        </authorList>
    </citation>
    <scope>NUCLEOTIDE SEQUENCE [LARGE SCALE GENOMIC DNA]</scope>
    <source>
        <strain evidence="7">YIM 70093</strain>
    </source>
</reference>
<dbReference type="SUPFAM" id="SSF56300">
    <property type="entry name" value="Metallo-dependent phosphatases"/>
    <property type="match status" value="1"/>
</dbReference>
<name>M1NYN2_9CORY</name>
<dbReference type="GO" id="GO:0009166">
    <property type="term" value="P:nucleotide catabolic process"/>
    <property type="evidence" value="ECO:0007669"/>
    <property type="project" value="InterPro"/>
</dbReference>
<feature type="signal peptide" evidence="2">
    <location>
        <begin position="1"/>
        <end position="29"/>
    </location>
</feature>
<dbReference type="GO" id="GO:0030288">
    <property type="term" value="C:outer membrane-bounded periplasmic space"/>
    <property type="evidence" value="ECO:0007669"/>
    <property type="project" value="TreeGrafter"/>
</dbReference>
<dbReference type="eggNOG" id="COG0737">
    <property type="taxonomic scope" value="Bacteria"/>
</dbReference>
<feature type="region of interest" description="Disordered" evidence="3">
    <location>
        <begin position="625"/>
        <end position="645"/>
    </location>
</feature>
<feature type="domain" description="Calcineurin-like phosphoesterase" evidence="5">
    <location>
        <begin position="41"/>
        <end position="245"/>
    </location>
</feature>
<dbReference type="Proteomes" id="UP000011723">
    <property type="component" value="Chromosome"/>
</dbReference>
<dbReference type="Pfam" id="PF00149">
    <property type="entry name" value="Metallophos"/>
    <property type="match status" value="1"/>
</dbReference>
<evidence type="ECO:0000256" key="1">
    <source>
        <dbReference type="ARBA" id="ARBA00022729"/>
    </source>
</evidence>
<dbReference type="OrthoDB" id="1016457at2"/>
<evidence type="ECO:0000256" key="3">
    <source>
        <dbReference type="SAM" id="MobiDB-lite"/>
    </source>
</evidence>
<gene>
    <name evidence="7" type="ORF">A605_08040</name>
</gene>
<proteinExistence type="inferred from homology"/>
<dbReference type="PATRIC" id="fig|1121362.3.peg.1624"/>
<dbReference type="GO" id="GO:0000166">
    <property type="term" value="F:nucleotide binding"/>
    <property type="evidence" value="ECO:0007669"/>
    <property type="project" value="UniProtKB-KW"/>
</dbReference>
<dbReference type="KEGG" id="chn:A605_08040"/>
<dbReference type="Pfam" id="PF02872">
    <property type="entry name" value="5_nucleotid_C"/>
    <property type="match status" value="1"/>
</dbReference>
<evidence type="ECO:0000256" key="4">
    <source>
        <dbReference type="SAM" id="Phobius"/>
    </source>
</evidence>
<keyword evidence="8" id="KW-1185">Reference proteome</keyword>
<evidence type="ECO:0000313" key="8">
    <source>
        <dbReference type="Proteomes" id="UP000011723"/>
    </source>
</evidence>
<keyword evidence="1 2" id="KW-0732">Signal</keyword>
<dbReference type="STRING" id="1121362.A605_08040"/>
<evidence type="ECO:0000259" key="6">
    <source>
        <dbReference type="Pfam" id="PF02872"/>
    </source>
</evidence>
<dbReference type="PANTHER" id="PTHR11575">
    <property type="entry name" value="5'-NUCLEOTIDASE-RELATED"/>
    <property type="match status" value="1"/>
</dbReference>
<dbReference type="GO" id="GO:0008768">
    <property type="term" value="F:UDP-sugar diphosphatase activity"/>
    <property type="evidence" value="ECO:0007669"/>
    <property type="project" value="TreeGrafter"/>
</dbReference>
<dbReference type="InterPro" id="IPR036907">
    <property type="entry name" value="5'-Nucleotdase_C_sf"/>
</dbReference>
<feature type="domain" description="5'-Nucleotidase C-terminal" evidence="6">
    <location>
        <begin position="342"/>
        <end position="488"/>
    </location>
</feature>
<dbReference type="InterPro" id="IPR004843">
    <property type="entry name" value="Calcineurin-like_PHP"/>
</dbReference>
<protein>
    <submittedName>
        <fullName evidence="7">5'-nucleotidase</fullName>
    </submittedName>
</protein>
<evidence type="ECO:0000313" key="7">
    <source>
        <dbReference type="EMBL" id="AGF72610.1"/>
    </source>
</evidence>
<dbReference type="InterPro" id="IPR008334">
    <property type="entry name" value="5'-Nucleotdase_C"/>
</dbReference>
<feature type="chain" id="PRO_5004016135" evidence="2">
    <location>
        <begin position="30"/>
        <end position="691"/>
    </location>
</feature>
<dbReference type="InterPro" id="IPR029052">
    <property type="entry name" value="Metallo-depent_PP-like"/>
</dbReference>
<dbReference type="HOGENOM" id="CLU_005854_5_0_11"/>
<dbReference type="Gene3D" id="3.60.21.10">
    <property type="match status" value="1"/>
</dbReference>
<dbReference type="GO" id="GO:0008253">
    <property type="term" value="F:5'-nucleotidase activity"/>
    <property type="evidence" value="ECO:0007669"/>
    <property type="project" value="TreeGrafter"/>
</dbReference>
<feature type="compositionally biased region" description="Low complexity" evidence="3">
    <location>
        <begin position="633"/>
        <end position="645"/>
    </location>
</feature>
<feature type="transmembrane region" description="Helical" evidence="4">
    <location>
        <begin position="649"/>
        <end position="674"/>
    </location>
</feature>
<dbReference type="RefSeq" id="WP_015401029.1">
    <property type="nucleotide sequence ID" value="NC_020302.1"/>
</dbReference>
<keyword evidence="2" id="KW-0378">Hydrolase</keyword>
<dbReference type="Gene3D" id="3.90.780.10">
    <property type="entry name" value="5'-Nucleotidase, C-terminal domain"/>
    <property type="match status" value="1"/>
</dbReference>
<dbReference type="PANTHER" id="PTHR11575:SF24">
    <property type="entry name" value="5'-NUCLEOTIDASE"/>
    <property type="match status" value="1"/>
</dbReference>
<dbReference type="SUPFAM" id="SSF55816">
    <property type="entry name" value="5'-nucleotidase (syn. UDP-sugar hydrolase), C-terminal domain"/>
    <property type="match status" value="1"/>
</dbReference>
<accession>M1NYN2</accession>
<keyword evidence="4" id="KW-1133">Transmembrane helix</keyword>
<keyword evidence="4" id="KW-0812">Transmembrane</keyword>
<keyword evidence="2" id="KW-0547">Nucleotide-binding</keyword>
<organism evidence="7 8">
    <name type="scientific">Corynebacterium halotolerans YIM 70093 = DSM 44683</name>
    <dbReference type="NCBI Taxonomy" id="1121362"/>
    <lineage>
        <taxon>Bacteria</taxon>
        <taxon>Bacillati</taxon>
        <taxon>Actinomycetota</taxon>
        <taxon>Actinomycetes</taxon>
        <taxon>Mycobacteriales</taxon>
        <taxon>Corynebacteriaceae</taxon>
        <taxon>Corynebacterium</taxon>
    </lineage>
</organism>
<dbReference type="AlphaFoldDB" id="M1NYN2"/>